<dbReference type="AlphaFoldDB" id="A0AA42DJC4"/>
<dbReference type="Proteomes" id="UP001169242">
    <property type="component" value="Unassembled WGS sequence"/>
</dbReference>
<feature type="domain" description="EAL" evidence="5">
    <location>
        <begin position="546"/>
        <end position="799"/>
    </location>
</feature>
<dbReference type="InterPro" id="IPR035965">
    <property type="entry name" value="PAS-like_dom_sf"/>
</dbReference>
<dbReference type="PANTHER" id="PTHR44757:SF2">
    <property type="entry name" value="BIOFILM ARCHITECTURE MAINTENANCE PROTEIN MBAA"/>
    <property type="match status" value="1"/>
</dbReference>
<dbReference type="SUPFAM" id="SSF55785">
    <property type="entry name" value="PYP-like sensor domain (PAS domain)"/>
    <property type="match status" value="2"/>
</dbReference>
<keyword evidence="2" id="KW-1133">Transmembrane helix</keyword>
<dbReference type="Pfam" id="PF00990">
    <property type="entry name" value="GGDEF"/>
    <property type="match status" value="1"/>
</dbReference>
<dbReference type="Pfam" id="PF00563">
    <property type="entry name" value="EAL"/>
    <property type="match status" value="1"/>
</dbReference>
<dbReference type="CDD" id="cd00130">
    <property type="entry name" value="PAS"/>
    <property type="match status" value="2"/>
</dbReference>
<evidence type="ECO:0000256" key="1">
    <source>
        <dbReference type="SAM" id="Coils"/>
    </source>
</evidence>
<proteinExistence type="predicted"/>
<dbReference type="Pfam" id="PF13426">
    <property type="entry name" value="PAS_9"/>
    <property type="match status" value="1"/>
</dbReference>
<dbReference type="PROSITE" id="PS50887">
    <property type="entry name" value="GGDEF"/>
    <property type="match status" value="1"/>
</dbReference>
<dbReference type="Pfam" id="PF08447">
    <property type="entry name" value="PAS_3"/>
    <property type="match status" value="1"/>
</dbReference>
<dbReference type="InterPro" id="IPR052155">
    <property type="entry name" value="Biofilm_reg_signaling"/>
</dbReference>
<dbReference type="EMBL" id="JAQIFT010000006">
    <property type="protein sequence ID" value="MDA3730017.1"/>
    <property type="molecule type" value="Genomic_DNA"/>
</dbReference>
<dbReference type="SMART" id="SM00086">
    <property type="entry name" value="PAC"/>
    <property type="match status" value="1"/>
</dbReference>
<name>A0AA42DJC4_9FIRM</name>
<dbReference type="SMART" id="SM00267">
    <property type="entry name" value="GGDEF"/>
    <property type="match status" value="1"/>
</dbReference>
<feature type="domain" description="PAS" evidence="3">
    <location>
        <begin position="94"/>
        <end position="158"/>
    </location>
</feature>
<dbReference type="PANTHER" id="PTHR44757">
    <property type="entry name" value="DIGUANYLATE CYCLASE DGCP"/>
    <property type="match status" value="1"/>
</dbReference>
<dbReference type="PROSITE" id="PS50113">
    <property type="entry name" value="PAC"/>
    <property type="match status" value="1"/>
</dbReference>
<dbReference type="CDD" id="cd01949">
    <property type="entry name" value="GGDEF"/>
    <property type="match status" value="1"/>
</dbReference>
<dbReference type="InterPro" id="IPR000700">
    <property type="entry name" value="PAS-assoc_C"/>
</dbReference>
<feature type="transmembrane region" description="Helical" evidence="2">
    <location>
        <begin position="12"/>
        <end position="33"/>
    </location>
</feature>
<keyword evidence="8" id="KW-1185">Reference proteome</keyword>
<dbReference type="SUPFAM" id="SSF141868">
    <property type="entry name" value="EAL domain-like"/>
    <property type="match status" value="1"/>
</dbReference>
<dbReference type="NCBIfam" id="TIGR00229">
    <property type="entry name" value="sensory_box"/>
    <property type="match status" value="2"/>
</dbReference>
<reference evidence="7" key="1">
    <citation type="journal article" date="2023" name="Int. J. Syst. Evol. Microbiol.">
        <title>&lt;i&gt;Holtiella tumoricola&lt;/i&gt; gen. nov. sp. nov., isolated from a human clinical sample.</title>
        <authorList>
            <person name="Allen-Vercoe E."/>
            <person name="Daigneault M.C."/>
            <person name="Vancuren S.J."/>
            <person name="Cochrane K."/>
            <person name="O'Neal L.L."/>
            <person name="Sankaranarayanan K."/>
            <person name="Lawson P.A."/>
        </authorList>
    </citation>
    <scope>NUCLEOTIDE SEQUENCE</scope>
    <source>
        <strain evidence="7">CC70A</strain>
    </source>
</reference>
<sequence length="800" mass="93318">MKRTEGTITIKRLISHPITVLITLLVVAVSLTWGSYKLLSHYIRGDFVEQMEQVVYGLEKDINEVNLAIGIIIVGVASIYIILCYKFLVDYRKYRNEISQMEKSKDLMVIKVSHDGKITYCNRYARETLGYSSKEIREKAIFDVLFKSEYGKIEKLLKAQKLGIITIDLNFLSKNYKKLYTICTVKQIMSKERENTDFHMEISAVDITLFDLTEKDKDQINELYEEIARSEEELQKKYEELCDKKEALQVSEERYSMVIDTASIGIWDWDLKEKKIYCSPKVQEIFNCQTMNEQENIDLGWIHPDNRELVQNSVKLCTLQTEDQYDFECRVLNKYNKYIWVYIVGKILRNQDNTPIRMTGSIADINDKKINEERIKYMAYYDELTGLANKNYLKEIFEEHKEQESTFLYLDVDNFKFVNDSFGYKGGDQVLAESGKRFEYLQNDKVTIARVAADEFAILLKETIREEEIKAFIEKLNRCFEETFIIDQIDFGISFSIGVAIYTKESSDTFEDVLNKACTAMHRAKDKGKRNYIFFEDEFKQHTLEKIQMESELRQAIQKQEFALYYQPQMKIETGKVKGFEALIRWIKEDGTMIPPDRFISVAEETGLMVPIGSWVVEEACRFINKLKEFGLDDIYVAVNISVVQLIQDNFAEKIEEIIEHTHVEPERLHIEITETMLMESIDVNIEKVEKIKEKGVKISLDDFGKGYSSLTYLKQLPINVLKIEKAFVDDILKDEKKNITGAIINLGHELSLEVVAEGVEEEGQLEYLKQCNCDLIQGYLFSRPIPEEEAIQFIQDRIK</sequence>
<evidence type="ECO:0000259" key="6">
    <source>
        <dbReference type="PROSITE" id="PS50887"/>
    </source>
</evidence>
<evidence type="ECO:0000259" key="3">
    <source>
        <dbReference type="PROSITE" id="PS50112"/>
    </source>
</evidence>
<dbReference type="InterPro" id="IPR001633">
    <property type="entry name" value="EAL_dom"/>
</dbReference>
<dbReference type="RefSeq" id="WP_271010765.1">
    <property type="nucleotide sequence ID" value="NZ_JAQIFT010000006.1"/>
</dbReference>
<protein>
    <submittedName>
        <fullName evidence="7">EAL domain-containing protein</fullName>
    </submittedName>
</protein>
<feature type="coiled-coil region" evidence="1">
    <location>
        <begin position="213"/>
        <end position="251"/>
    </location>
</feature>
<dbReference type="PROSITE" id="PS50883">
    <property type="entry name" value="EAL"/>
    <property type="match status" value="1"/>
</dbReference>
<dbReference type="InterPro" id="IPR029787">
    <property type="entry name" value="Nucleotide_cyclase"/>
</dbReference>
<evidence type="ECO:0000256" key="2">
    <source>
        <dbReference type="SAM" id="Phobius"/>
    </source>
</evidence>
<dbReference type="SUPFAM" id="SSF55073">
    <property type="entry name" value="Nucleotide cyclase"/>
    <property type="match status" value="1"/>
</dbReference>
<dbReference type="CDD" id="cd01948">
    <property type="entry name" value="EAL"/>
    <property type="match status" value="1"/>
</dbReference>
<evidence type="ECO:0000259" key="4">
    <source>
        <dbReference type="PROSITE" id="PS50113"/>
    </source>
</evidence>
<dbReference type="InterPro" id="IPR000160">
    <property type="entry name" value="GGDEF_dom"/>
</dbReference>
<dbReference type="InterPro" id="IPR035919">
    <property type="entry name" value="EAL_sf"/>
</dbReference>
<gene>
    <name evidence="7" type="ORF">PBV87_00620</name>
</gene>
<feature type="domain" description="GGDEF" evidence="6">
    <location>
        <begin position="403"/>
        <end position="537"/>
    </location>
</feature>
<accession>A0AA42DJC4</accession>
<evidence type="ECO:0000313" key="8">
    <source>
        <dbReference type="Proteomes" id="UP001169242"/>
    </source>
</evidence>
<feature type="domain" description="PAC" evidence="4">
    <location>
        <begin position="325"/>
        <end position="377"/>
    </location>
</feature>
<organism evidence="7 8">
    <name type="scientific">Holtiella tumoricola</name>
    <dbReference type="NCBI Taxonomy" id="3018743"/>
    <lineage>
        <taxon>Bacteria</taxon>
        <taxon>Bacillati</taxon>
        <taxon>Bacillota</taxon>
        <taxon>Clostridia</taxon>
        <taxon>Lachnospirales</taxon>
        <taxon>Cellulosilyticaceae</taxon>
        <taxon>Holtiella</taxon>
    </lineage>
</organism>
<dbReference type="PROSITE" id="PS50112">
    <property type="entry name" value="PAS"/>
    <property type="match status" value="1"/>
</dbReference>
<keyword evidence="1" id="KW-0175">Coiled coil</keyword>
<keyword evidence="2" id="KW-0472">Membrane</keyword>
<dbReference type="InterPro" id="IPR043128">
    <property type="entry name" value="Rev_trsase/Diguanyl_cyclase"/>
</dbReference>
<feature type="transmembrane region" description="Helical" evidence="2">
    <location>
        <begin position="67"/>
        <end position="88"/>
    </location>
</feature>
<dbReference type="InterPro" id="IPR000014">
    <property type="entry name" value="PAS"/>
</dbReference>
<comment type="caution">
    <text evidence="7">The sequence shown here is derived from an EMBL/GenBank/DDBJ whole genome shotgun (WGS) entry which is preliminary data.</text>
</comment>
<dbReference type="Gene3D" id="3.30.70.270">
    <property type="match status" value="1"/>
</dbReference>
<dbReference type="Gene3D" id="3.30.450.20">
    <property type="entry name" value="PAS domain"/>
    <property type="match status" value="2"/>
</dbReference>
<dbReference type="InterPro" id="IPR001610">
    <property type="entry name" value="PAC"/>
</dbReference>
<dbReference type="NCBIfam" id="TIGR00254">
    <property type="entry name" value="GGDEF"/>
    <property type="match status" value="1"/>
</dbReference>
<dbReference type="Gene3D" id="3.20.20.450">
    <property type="entry name" value="EAL domain"/>
    <property type="match status" value="1"/>
</dbReference>
<keyword evidence="2" id="KW-0812">Transmembrane</keyword>
<dbReference type="SMART" id="SM00091">
    <property type="entry name" value="PAS"/>
    <property type="match status" value="2"/>
</dbReference>
<dbReference type="SMART" id="SM00052">
    <property type="entry name" value="EAL"/>
    <property type="match status" value="1"/>
</dbReference>
<evidence type="ECO:0000313" key="7">
    <source>
        <dbReference type="EMBL" id="MDA3730017.1"/>
    </source>
</evidence>
<dbReference type="InterPro" id="IPR013655">
    <property type="entry name" value="PAS_fold_3"/>
</dbReference>
<evidence type="ECO:0000259" key="5">
    <source>
        <dbReference type="PROSITE" id="PS50883"/>
    </source>
</evidence>